<gene>
    <name evidence="2" type="ORF">B0T25DRAFT_598321</name>
</gene>
<dbReference type="AlphaFoldDB" id="A0AAJ0HWS5"/>
<dbReference type="GO" id="GO:0008168">
    <property type="term" value="F:methyltransferase activity"/>
    <property type="evidence" value="ECO:0007669"/>
    <property type="project" value="UniProtKB-KW"/>
</dbReference>
<evidence type="ECO:0000256" key="1">
    <source>
        <dbReference type="ARBA" id="ARBA00023604"/>
    </source>
</evidence>
<dbReference type="EMBL" id="JAUIQD010000001">
    <property type="protein sequence ID" value="KAK3364342.1"/>
    <property type="molecule type" value="Genomic_DNA"/>
</dbReference>
<evidence type="ECO:0000313" key="2">
    <source>
        <dbReference type="EMBL" id="KAK3364342.1"/>
    </source>
</evidence>
<dbReference type="GO" id="GO:0016491">
    <property type="term" value="F:oxidoreductase activity"/>
    <property type="evidence" value="ECO:0007669"/>
    <property type="project" value="InterPro"/>
</dbReference>
<dbReference type="PANTHER" id="PTHR34598:SF3">
    <property type="entry name" value="OXIDOREDUCTASE AN1597"/>
    <property type="match status" value="1"/>
</dbReference>
<keyword evidence="2" id="KW-0489">Methyltransferase</keyword>
<name>A0AAJ0HWS5_9PEZI</name>
<comment type="caution">
    <text evidence="2">The sequence shown here is derived from an EMBL/GenBank/DDBJ whole genome shotgun (WGS) entry which is preliminary data.</text>
</comment>
<organism evidence="2 3">
    <name type="scientific">Lasiosphaeria hispida</name>
    <dbReference type="NCBI Taxonomy" id="260671"/>
    <lineage>
        <taxon>Eukaryota</taxon>
        <taxon>Fungi</taxon>
        <taxon>Dikarya</taxon>
        <taxon>Ascomycota</taxon>
        <taxon>Pezizomycotina</taxon>
        <taxon>Sordariomycetes</taxon>
        <taxon>Sordariomycetidae</taxon>
        <taxon>Sordariales</taxon>
        <taxon>Lasiosphaeriaceae</taxon>
        <taxon>Lasiosphaeria</taxon>
    </lineage>
</organism>
<dbReference type="GO" id="GO:0032259">
    <property type="term" value="P:methylation"/>
    <property type="evidence" value="ECO:0007669"/>
    <property type="project" value="UniProtKB-KW"/>
</dbReference>
<keyword evidence="3" id="KW-1185">Reference proteome</keyword>
<reference evidence="2" key="1">
    <citation type="journal article" date="2023" name="Mol. Phylogenet. Evol.">
        <title>Genome-scale phylogeny and comparative genomics of the fungal order Sordariales.</title>
        <authorList>
            <person name="Hensen N."/>
            <person name="Bonometti L."/>
            <person name="Westerberg I."/>
            <person name="Brannstrom I.O."/>
            <person name="Guillou S."/>
            <person name="Cros-Aarteil S."/>
            <person name="Calhoun S."/>
            <person name="Haridas S."/>
            <person name="Kuo A."/>
            <person name="Mondo S."/>
            <person name="Pangilinan J."/>
            <person name="Riley R."/>
            <person name="LaButti K."/>
            <person name="Andreopoulos B."/>
            <person name="Lipzen A."/>
            <person name="Chen C."/>
            <person name="Yan M."/>
            <person name="Daum C."/>
            <person name="Ng V."/>
            <person name="Clum A."/>
            <person name="Steindorff A."/>
            <person name="Ohm R.A."/>
            <person name="Martin F."/>
            <person name="Silar P."/>
            <person name="Natvig D.O."/>
            <person name="Lalanne C."/>
            <person name="Gautier V."/>
            <person name="Ament-Velasquez S.L."/>
            <person name="Kruys A."/>
            <person name="Hutchinson M.I."/>
            <person name="Powell A.J."/>
            <person name="Barry K."/>
            <person name="Miller A.N."/>
            <person name="Grigoriev I.V."/>
            <person name="Debuchy R."/>
            <person name="Gladieux P."/>
            <person name="Hiltunen Thoren M."/>
            <person name="Johannesson H."/>
        </authorList>
    </citation>
    <scope>NUCLEOTIDE SEQUENCE</scope>
    <source>
        <strain evidence="2">CBS 955.72</strain>
    </source>
</reference>
<evidence type="ECO:0000313" key="3">
    <source>
        <dbReference type="Proteomes" id="UP001275084"/>
    </source>
</evidence>
<keyword evidence="2" id="KW-0808">Transferase</keyword>
<reference evidence="2" key="2">
    <citation type="submission" date="2023-06" db="EMBL/GenBank/DDBJ databases">
        <authorList>
            <consortium name="Lawrence Berkeley National Laboratory"/>
            <person name="Haridas S."/>
            <person name="Hensen N."/>
            <person name="Bonometti L."/>
            <person name="Westerberg I."/>
            <person name="Brannstrom I.O."/>
            <person name="Guillou S."/>
            <person name="Cros-Aarteil S."/>
            <person name="Calhoun S."/>
            <person name="Kuo A."/>
            <person name="Mondo S."/>
            <person name="Pangilinan J."/>
            <person name="Riley R."/>
            <person name="Labutti K."/>
            <person name="Andreopoulos B."/>
            <person name="Lipzen A."/>
            <person name="Chen C."/>
            <person name="Yanf M."/>
            <person name="Daum C."/>
            <person name="Ng V."/>
            <person name="Clum A."/>
            <person name="Steindorff A."/>
            <person name="Ohm R."/>
            <person name="Martin F."/>
            <person name="Silar P."/>
            <person name="Natvig D."/>
            <person name="Lalanne C."/>
            <person name="Gautier V."/>
            <person name="Ament-Velasquez S.L."/>
            <person name="Kruys A."/>
            <person name="Hutchinson M.I."/>
            <person name="Powell A.J."/>
            <person name="Barry K."/>
            <person name="Miller A.N."/>
            <person name="Grigoriev I.V."/>
            <person name="Debuchy R."/>
            <person name="Gladieux P."/>
            <person name="Thoren M.H."/>
            <person name="Johannesson H."/>
        </authorList>
    </citation>
    <scope>NUCLEOTIDE SEQUENCE</scope>
    <source>
        <strain evidence="2">CBS 955.72</strain>
    </source>
</reference>
<accession>A0AAJ0HWS5</accession>
<dbReference type="PANTHER" id="PTHR34598">
    <property type="entry name" value="BLL6449 PROTEIN"/>
    <property type="match status" value="1"/>
</dbReference>
<proteinExistence type="inferred from homology"/>
<dbReference type="Proteomes" id="UP001275084">
    <property type="component" value="Unassembled WGS sequence"/>
</dbReference>
<sequence>MVQTQVYYLSRNPLYEKKKPYTLEFLVDPEDEKNGMRKTNVIVIKRSLAIQEIESPNDFKLSDDGFYVLKEETELDVAEALMNREGVEAAYSRQLEIIPTKHFPEKRDERFPTTTDEPITVIHEQPARLAHSDYSAPGAILQLKSSFPGQERYFEGRDFDMNVWGPLVGPNDDWPLTVCDYMSLDAENDTVAADRVHRDQVGENQLFFSGGTTSRGNSPRTFWCSETPTLLAHARVSTFHTPIS</sequence>
<dbReference type="InterPro" id="IPR044053">
    <property type="entry name" value="AsaB-like"/>
</dbReference>
<protein>
    <submittedName>
        <fullName evidence="2">CmcJ-like methyltransferase</fullName>
    </submittedName>
</protein>
<comment type="similarity">
    <text evidence="1">Belongs to the asaB hydroxylase/desaturase family.</text>
</comment>